<evidence type="ECO:0008006" key="3">
    <source>
        <dbReference type="Google" id="ProtNLM"/>
    </source>
</evidence>
<keyword evidence="2" id="KW-1185">Reference proteome</keyword>
<sequence length="83" mass="9380">MSGGPVPIDPCVEARRLREILTAIATGDSVASARFGDEEIRYHKADTARLERLIEHYDRECAVSTGATPKRKRFAKRMAFRPY</sequence>
<evidence type="ECO:0000313" key="2">
    <source>
        <dbReference type="Proteomes" id="UP000519439"/>
    </source>
</evidence>
<dbReference type="Proteomes" id="UP000519439">
    <property type="component" value="Unassembled WGS sequence"/>
</dbReference>
<comment type="caution">
    <text evidence="1">The sequence shown here is derived from an EMBL/GenBank/DDBJ whole genome shotgun (WGS) entry which is preliminary data.</text>
</comment>
<dbReference type="Gene3D" id="3.30.1580.10">
    <property type="entry name" value="Head-to-tail joining protein W"/>
    <property type="match status" value="1"/>
</dbReference>
<dbReference type="InterPro" id="IPR036626">
    <property type="entry name" value="GpW_sf"/>
</dbReference>
<name>A0A7W6IIE3_9HYPH</name>
<reference evidence="1 2" key="1">
    <citation type="submission" date="2020-08" db="EMBL/GenBank/DDBJ databases">
        <title>Genomic Encyclopedia of Type Strains, Phase IV (KMG-IV): sequencing the most valuable type-strain genomes for metagenomic binning, comparative biology and taxonomic classification.</title>
        <authorList>
            <person name="Goeker M."/>
        </authorList>
    </citation>
    <scope>NUCLEOTIDE SEQUENCE [LARGE SCALE GENOMIC DNA]</scope>
    <source>
        <strain evidence="1 2">DSM 15743</strain>
    </source>
</reference>
<evidence type="ECO:0000313" key="1">
    <source>
        <dbReference type="EMBL" id="MBB4042023.1"/>
    </source>
</evidence>
<dbReference type="EMBL" id="JACIDC010000018">
    <property type="protein sequence ID" value="MBB4042023.1"/>
    <property type="molecule type" value="Genomic_DNA"/>
</dbReference>
<accession>A0A7W6IIE3</accession>
<gene>
    <name evidence="1" type="ORF">GGR34_003708</name>
</gene>
<dbReference type="RefSeq" id="WP_027316063.1">
    <property type="nucleotide sequence ID" value="NZ_JACIDC010000018.1"/>
</dbReference>
<protein>
    <recommendedName>
        <fullName evidence="3">GpW protein</fullName>
    </recommendedName>
</protein>
<proteinExistence type="predicted"/>
<organism evidence="1 2">
    <name type="scientific">Microvirga flocculans</name>
    <dbReference type="NCBI Taxonomy" id="217168"/>
    <lineage>
        <taxon>Bacteria</taxon>
        <taxon>Pseudomonadati</taxon>
        <taxon>Pseudomonadota</taxon>
        <taxon>Alphaproteobacteria</taxon>
        <taxon>Hyphomicrobiales</taxon>
        <taxon>Methylobacteriaceae</taxon>
        <taxon>Microvirga</taxon>
    </lineage>
</organism>
<dbReference type="AlphaFoldDB" id="A0A7W6IIE3"/>
<dbReference type="GO" id="GO:0019058">
    <property type="term" value="P:viral life cycle"/>
    <property type="evidence" value="ECO:0007669"/>
    <property type="project" value="InterPro"/>
</dbReference>